<sequence>MNLVSFAPGFSACFFQPASYLLVMSYYPLVVKVLLIPCLMITFGLYTVRNIRKVNKTTPTPLIHSTTTTANGNSRIVRSKDQQLIKILLMDITVYIVFNFIQSVIVIYQQIGQNQPQTILQSQIGGFIFILALTCSPIPLYIGCYTNLIVSKTFRQEMKSILILR</sequence>
<keyword evidence="1" id="KW-0812">Transmembrane</keyword>
<dbReference type="EMBL" id="CAJNOJ010001157">
    <property type="protein sequence ID" value="CAF1544636.1"/>
    <property type="molecule type" value="Genomic_DNA"/>
</dbReference>
<keyword evidence="4" id="KW-1185">Reference proteome</keyword>
<comment type="caution">
    <text evidence="3">The sequence shown here is derived from an EMBL/GenBank/DDBJ whole genome shotgun (WGS) entry which is preliminary data.</text>
</comment>
<proteinExistence type="predicted"/>
<dbReference type="Proteomes" id="UP000663828">
    <property type="component" value="Unassembled WGS sequence"/>
</dbReference>
<reference evidence="3" key="1">
    <citation type="submission" date="2021-02" db="EMBL/GenBank/DDBJ databases">
        <authorList>
            <person name="Nowell W R."/>
        </authorList>
    </citation>
    <scope>NUCLEOTIDE SEQUENCE</scope>
</reference>
<dbReference type="AlphaFoldDB" id="A0A816H515"/>
<dbReference type="EMBL" id="CAJNOR010015163">
    <property type="protein sequence ID" value="CAF1681443.1"/>
    <property type="molecule type" value="Genomic_DNA"/>
</dbReference>
<evidence type="ECO:0000313" key="3">
    <source>
        <dbReference type="EMBL" id="CAF1681443.1"/>
    </source>
</evidence>
<organism evidence="3 4">
    <name type="scientific">Adineta ricciae</name>
    <name type="common">Rotifer</name>
    <dbReference type="NCBI Taxonomy" id="249248"/>
    <lineage>
        <taxon>Eukaryota</taxon>
        <taxon>Metazoa</taxon>
        <taxon>Spiralia</taxon>
        <taxon>Gnathifera</taxon>
        <taxon>Rotifera</taxon>
        <taxon>Eurotatoria</taxon>
        <taxon>Bdelloidea</taxon>
        <taxon>Adinetida</taxon>
        <taxon>Adinetidae</taxon>
        <taxon>Adineta</taxon>
    </lineage>
</organism>
<evidence type="ECO:0000313" key="2">
    <source>
        <dbReference type="EMBL" id="CAF1544636.1"/>
    </source>
</evidence>
<accession>A0A816H515</accession>
<protein>
    <recommendedName>
        <fullName evidence="5">G protein-coupled receptor</fullName>
    </recommendedName>
</protein>
<name>A0A816H515_ADIRI</name>
<feature type="transmembrane region" description="Helical" evidence="1">
    <location>
        <begin position="84"/>
        <end position="108"/>
    </location>
</feature>
<dbReference type="Gene3D" id="1.20.1070.10">
    <property type="entry name" value="Rhodopsin 7-helix transmembrane proteins"/>
    <property type="match status" value="1"/>
</dbReference>
<dbReference type="OrthoDB" id="10613195at2759"/>
<evidence type="ECO:0008006" key="5">
    <source>
        <dbReference type="Google" id="ProtNLM"/>
    </source>
</evidence>
<gene>
    <name evidence="2" type="ORF">EDS130_LOCUS45568</name>
    <name evidence="3" type="ORF">XAT740_LOCUS60646</name>
</gene>
<evidence type="ECO:0000256" key="1">
    <source>
        <dbReference type="SAM" id="Phobius"/>
    </source>
</evidence>
<evidence type="ECO:0000313" key="4">
    <source>
        <dbReference type="Proteomes" id="UP000663828"/>
    </source>
</evidence>
<keyword evidence="1" id="KW-0472">Membrane</keyword>
<keyword evidence="1" id="KW-1133">Transmembrane helix</keyword>
<dbReference type="Proteomes" id="UP000663852">
    <property type="component" value="Unassembled WGS sequence"/>
</dbReference>
<feature type="transmembrane region" description="Helical" evidence="1">
    <location>
        <begin position="25"/>
        <end position="46"/>
    </location>
</feature>
<feature type="transmembrane region" description="Helical" evidence="1">
    <location>
        <begin position="128"/>
        <end position="150"/>
    </location>
</feature>